<protein>
    <submittedName>
        <fullName evidence="5">Pentatricopeptide repeat-containing protein At3g56030</fullName>
    </submittedName>
</protein>
<dbReference type="PANTHER" id="PTHR47936">
    <property type="entry name" value="PPR_LONG DOMAIN-CONTAINING PROTEIN"/>
    <property type="match status" value="1"/>
</dbReference>
<evidence type="ECO:0000256" key="2">
    <source>
        <dbReference type="ARBA" id="ARBA00022737"/>
    </source>
</evidence>
<accession>A0AB32WYJ2</accession>
<feature type="repeat" description="PPR" evidence="3">
    <location>
        <begin position="236"/>
        <end position="270"/>
    </location>
</feature>
<feature type="repeat" description="PPR" evidence="3">
    <location>
        <begin position="201"/>
        <end position="235"/>
    </location>
</feature>
<reference evidence="5" key="2">
    <citation type="submission" date="2025-08" db="UniProtKB">
        <authorList>
            <consortium name="RefSeq"/>
        </authorList>
    </citation>
    <scope>IDENTIFICATION</scope>
</reference>
<dbReference type="Pfam" id="PF12854">
    <property type="entry name" value="PPR_1"/>
    <property type="match status" value="1"/>
</dbReference>
<organism evidence="4 5">
    <name type="scientific">Theobroma cacao</name>
    <name type="common">Cacao</name>
    <name type="synonym">Cocoa</name>
    <dbReference type="NCBI Taxonomy" id="3641"/>
    <lineage>
        <taxon>Eukaryota</taxon>
        <taxon>Viridiplantae</taxon>
        <taxon>Streptophyta</taxon>
        <taxon>Embryophyta</taxon>
        <taxon>Tracheophyta</taxon>
        <taxon>Spermatophyta</taxon>
        <taxon>Magnoliopsida</taxon>
        <taxon>eudicotyledons</taxon>
        <taxon>Gunneridae</taxon>
        <taxon>Pentapetalae</taxon>
        <taxon>rosids</taxon>
        <taxon>malvids</taxon>
        <taxon>Malvales</taxon>
        <taxon>Malvaceae</taxon>
        <taxon>Byttnerioideae</taxon>
        <taxon>Theobroma</taxon>
    </lineage>
</organism>
<comment type="similarity">
    <text evidence="1">Belongs to the PPR family. P subfamily.</text>
</comment>
<evidence type="ECO:0000256" key="3">
    <source>
        <dbReference type="PROSITE-ProRule" id="PRU00708"/>
    </source>
</evidence>
<evidence type="ECO:0000313" key="4">
    <source>
        <dbReference type="Proteomes" id="UP000694886"/>
    </source>
</evidence>
<dbReference type="GeneID" id="18585821"/>
<feature type="repeat" description="PPR" evidence="3">
    <location>
        <begin position="131"/>
        <end position="165"/>
    </location>
</feature>
<reference evidence="4" key="1">
    <citation type="journal article" date="1997" name="Nucleic Acids Res.">
        <title>tRNAscan-SE: a program for improved detection of transfer RNA genes in genomic sequence.</title>
        <authorList>
            <person name="Lowe T.M."/>
            <person name="Eddy S.R."/>
        </authorList>
    </citation>
    <scope>NUCLEOTIDE SEQUENCE [LARGE SCALE GENOMIC DNA]</scope>
    <source>
        <strain evidence="4">r\B97-61/B2</strain>
    </source>
</reference>
<dbReference type="Gramene" id="Tc10v2_t001130.1">
    <property type="protein sequence ID" value="Tc10v2_p001130.1"/>
    <property type="gene ID" value="Tc10v2_g001130"/>
</dbReference>
<dbReference type="AlphaFoldDB" id="A0AB32WYJ2"/>
<dbReference type="PROSITE" id="PS51375">
    <property type="entry name" value="PPR"/>
    <property type="match status" value="4"/>
</dbReference>
<dbReference type="Gene3D" id="1.25.40.10">
    <property type="entry name" value="Tetratricopeptide repeat domain"/>
    <property type="match status" value="2"/>
</dbReference>
<dbReference type="Pfam" id="PF13041">
    <property type="entry name" value="PPR_2"/>
    <property type="match status" value="1"/>
</dbReference>
<dbReference type="NCBIfam" id="TIGR00756">
    <property type="entry name" value="PPR"/>
    <property type="match status" value="4"/>
</dbReference>
<dbReference type="RefSeq" id="XP_017984693.1">
    <property type="nucleotide sequence ID" value="XM_018129204.1"/>
</dbReference>
<dbReference type="KEGG" id="tcc:18585821"/>
<evidence type="ECO:0000256" key="1">
    <source>
        <dbReference type="ARBA" id="ARBA00007626"/>
    </source>
</evidence>
<sequence length="361" mass="40518">MPLFLQLSYQLSVTVTMSILRKLHNKSPYSQSILKILRARFFFTGQIPDPGPVPDEPFPDEPTSAYYDEQVYKAGRSGDLVTVGHLLNKRVRDGCFNTTKTFKFLTATESSFSILDDLVRTVSRLDKGVPRKNAFDSLISRLCKLGKTDESLRVIDTMAKKGYGLNTVSFYPILCALTKKKKMEEAWRVVDLMRDAGLLPDVTTYNYLLTAYCFEGKLAEATAVVKKMEEEGLGADGRTFDALIMGACKAGKVEGALLLLRSMVGDGFHVMHSTHTHVINGMLRLGYWDPAVRFVMACRGRDEKLDQESFGVLANKLIGLRRRDEAMLVLSEMRKMGLTMGRKLTDFYEMNVNKNQGTEGN</sequence>
<dbReference type="InterPro" id="IPR011990">
    <property type="entry name" value="TPR-like_helical_dom_sf"/>
</dbReference>
<name>A0AB32WYJ2_THECC</name>
<gene>
    <name evidence="5" type="primary">LOC18585821</name>
</gene>
<dbReference type="InterPro" id="IPR002885">
    <property type="entry name" value="PPR_rpt"/>
</dbReference>
<dbReference type="Proteomes" id="UP000694886">
    <property type="component" value="Chromosome 10"/>
</dbReference>
<proteinExistence type="inferred from homology"/>
<dbReference type="PANTHER" id="PTHR47936:SF3">
    <property type="entry name" value="PENTACOTRIPEPTIDE-REPEAT REGION OF PRORP DOMAIN-CONTAINING PROTEIN"/>
    <property type="match status" value="1"/>
</dbReference>
<keyword evidence="2" id="KW-0677">Repeat</keyword>
<dbReference type="Pfam" id="PF01535">
    <property type="entry name" value="PPR"/>
    <property type="match status" value="1"/>
</dbReference>
<evidence type="ECO:0000313" key="5">
    <source>
        <dbReference type="RefSeq" id="XP_017984693.1"/>
    </source>
</evidence>
<feature type="repeat" description="PPR" evidence="3">
    <location>
        <begin position="166"/>
        <end position="200"/>
    </location>
</feature>